<name>L8GJR9_ACACF</name>
<protein>
    <submittedName>
        <fullName evidence="9">Uncharacterized protein</fullName>
    </submittedName>
</protein>
<evidence type="ECO:0000256" key="6">
    <source>
        <dbReference type="ARBA" id="ARBA00023136"/>
    </source>
</evidence>
<dbReference type="KEGG" id="acan:ACA1_096490"/>
<feature type="transmembrane region" description="Helical" evidence="8">
    <location>
        <begin position="12"/>
        <end position="30"/>
    </location>
</feature>
<dbReference type="InterPro" id="IPR002781">
    <property type="entry name" value="TM_pro_TauE-like"/>
</dbReference>
<dbReference type="Proteomes" id="UP000011083">
    <property type="component" value="Unassembled WGS sequence"/>
</dbReference>
<feature type="transmembrane region" description="Helical" evidence="8">
    <location>
        <begin position="209"/>
        <end position="233"/>
    </location>
</feature>
<sequence length="394" mass="43075">MEEDVVEGVDWWPLLALFLAALLASVTSALTAFGLAIIFHVVLQALFIFGLLQVELTDVVVYILMMGPFTLWPIFILYWKEIDWRLFGLIFPPKVLLTLAGTYLLVSFDSSTLKKILGAILLVFSIWKCYVEFKGPLGAFFTSIRERGLQRDRTRSDFSNLGEDAATNLGDSSNLADWDEELDLKKPLLESVAVDDCEEELTTPKRPPFSYPMIALIVACAIGSGLMGGMFGVSGPPLMIIITFAPLEKGPLRSTFIGIFALTNIPQSYFLYREGLFSWDAAPSYAAVATGGLLGTVVGNALYKYMSTQARFLSMLMRGILFLLICSCLTLLDLPNWALITFCAAFVIGTIGFFAANALLGGHNRNGETPSSPSLSPPAPPPATPRKTTYSTIS</sequence>
<dbReference type="RefSeq" id="XP_004334991.1">
    <property type="nucleotide sequence ID" value="XM_004334943.1"/>
</dbReference>
<evidence type="ECO:0000313" key="9">
    <source>
        <dbReference type="EMBL" id="ELR12978.1"/>
    </source>
</evidence>
<evidence type="ECO:0000256" key="7">
    <source>
        <dbReference type="SAM" id="MobiDB-lite"/>
    </source>
</evidence>
<dbReference type="OMA" id="HASKGAM"/>
<keyword evidence="6 8" id="KW-0472">Membrane</keyword>
<evidence type="ECO:0000256" key="8">
    <source>
        <dbReference type="SAM" id="Phobius"/>
    </source>
</evidence>
<proteinExistence type="predicted"/>
<feature type="transmembrane region" description="Helical" evidence="8">
    <location>
        <begin position="254"/>
        <end position="272"/>
    </location>
</feature>
<feature type="region of interest" description="Disordered" evidence="7">
    <location>
        <begin position="366"/>
        <end position="394"/>
    </location>
</feature>
<dbReference type="PANTHER" id="PTHR30269">
    <property type="entry name" value="TRANSMEMBRANE PROTEIN YFCA"/>
    <property type="match status" value="1"/>
</dbReference>
<keyword evidence="4 8" id="KW-0812">Transmembrane</keyword>
<keyword evidence="10" id="KW-1185">Reference proteome</keyword>
<keyword evidence="2" id="KW-0813">Transport</keyword>
<feature type="transmembrane region" description="Helical" evidence="8">
    <location>
        <begin position="315"/>
        <end position="332"/>
    </location>
</feature>
<feature type="transmembrane region" description="Helical" evidence="8">
    <location>
        <begin position="86"/>
        <end position="106"/>
    </location>
</feature>
<feature type="transmembrane region" description="Helical" evidence="8">
    <location>
        <begin position="284"/>
        <end position="303"/>
    </location>
</feature>
<gene>
    <name evidence="9" type="ORF">ACA1_096490</name>
</gene>
<organism evidence="9 10">
    <name type="scientific">Acanthamoeba castellanii (strain ATCC 30010 / Neff)</name>
    <dbReference type="NCBI Taxonomy" id="1257118"/>
    <lineage>
        <taxon>Eukaryota</taxon>
        <taxon>Amoebozoa</taxon>
        <taxon>Discosea</taxon>
        <taxon>Longamoebia</taxon>
        <taxon>Centramoebida</taxon>
        <taxon>Acanthamoebidae</taxon>
        <taxon>Acanthamoeba</taxon>
    </lineage>
</organism>
<evidence type="ECO:0000256" key="4">
    <source>
        <dbReference type="ARBA" id="ARBA00022692"/>
    </source>
</evidence>
<dbReference type="VEuPathDB" id="AmoebaDB:ACA1_096490"/>
<feature type="transmembrane region" description="Helical" evidence="8">
    <location>
        <begin position="60"/>
        <end position="79"/>
    </location>
</feature>
<accession>L8GJR9</accession>
<feature type="transmembrane region" description="Helical" evidence="8">
    <location>
        <begin position="338"/>
        <end position="360"/>
    </location>
</feature>
<keyword evidence="5 8" id="KW-1133">Transmembrane helix</keyword>
<feature type="transmembrane region" description="Helical" evidence="8">
    <location>
        <begin position="37"/>
        <end position="54"/>
    </location>
</feature>
<dbReference type="Pfam" id="PF01925">
    <property type="entry name" value="TauE"/>
    <property type="match status" value="1"/>
</dbReference>
<keyword evidence="3" id="KW-1003">Cell membrane</keyword>
<feature type="compositionally biased region" description="Pro residues" evidence="7">
    <location>
        <begin position="375"/>
        <end position="384"/>
    </location>
</feature>
<dbReference type="GeneID" id="14913224"/>
<evidence type="ECO:0000256" key="5">
    <source>
        <dbReference type="ARBA" id="ARBA00022989"/>
    </source>
</evidence>
<dbReference type="PANTHER" id="PTHR30269:SF38">
    <property type="entry name" value="SULFITE EXPORTER TAUE_SAFE"/>
    <property type="match status" value="1"/>
</dbReference>
<evidence type="ECO:0000256" key="1">
    <source>
        <dbReference type="ARBA" id="ARBA00004651"/>
    </source>
</evidence>
<dbReference type="GO" id="GO:0005886">
    <property type="term" value="C:plasma membrane"/>
    <property type="evidence" value="ECO:0007669"/>
    <property type="project" value="UniProtKB-SubCell"/>
</dbReference>
<reference evidence="9 10" key="1">
    <citation type="journal article" date="2013" name="Genome Biol.">
        <title>Genome of Acanthamoeba castellanii highlights extensive lateral gene transfer and early evolution of tyrosine kinase signaling.</title>
        <authorList>
            <person name="Clarke M."/>
            <person name="Lohan A.J."/>
            <person name="Liu B."/>
            <person name="Lagkouvardos I."/>
            <person name="Roy S."/>
            <person name="Zafar N."/>
            <person name="Bertelli C."/>
            <person name="Schilde C."/>
            <person name="Kianianmomeni A."/>
            <person name="Burglin T.R."/>
            <person name="Frech C."/>
            <person name="Turcotte B."/>
            <person name="Kopec K.O."/>
            <person name="Synnott J.M."/>
            <person name="Choo C."/>
            <person name="Paponov I."/>
            <person name="Finkler A."/>
            <person name="Soon Heng Tan C."/>
            <person name="Hutchins A.P."/>
            <person name="Weinmeier T."/>
            <person name="Rattei T."/>
            <person name="Chu J.S."/>
            <person name="Gimenez G."/>
            <person name="Irimia M."/>
            <person name="Rigden D.J."/>
            <person name="Fitzpatrick D.A."/>
            <person name="Lorenzo-Morales J."/>
            <person name="Bateman A."/>
            <person name="Chiu C.H."/>
            <person name="Tang P."/>
            <person name="Hegemann P."/>
            <person name="Fromm H."/>
            <person name="Raoult D."/>
            <person name="Greub G."/>
            <person name="Miranda-Saavedra D."/>
            <person name="Chen N."/>
            <person name="Nash P."/>
            <person name="Ginger M.L."/>
            <person name="Horn M."/>
            <person name="Schaap P."/>
            <person name="Caler L."/>
            <person name="Loftus B."/>
        </authorList>
    </citation>
    <scope>NUCLEOTIDE SEQUENCE [LARGE SCALE GENOMIC DNA]</scope>
    <source>
        <strain evidence="9 10">Neff</strain>
    </source>
</reference>
<evidence type="ECO:0000256" key="2">
    <source>
        <dbReference type="ARBA" id="ARBA00022448"/>
    </source>
</evidence>
<dbReference type="AlphaFoldDB" id="L8GJR9"/>
<comment type="subcellular location">
    <subcellularLocation>
        <location evidence="1">Cell membrane</location>
        <topology evidence="1">Multi-pass membrane protein</topology>
    </subcellularLocation>
</comment>
<evidence type="ECO:0000256" key="3">
    <source>
        <dbReference type="ARBA" id="ARBA00022475"/>
    </source>
</evidence>
<dbReference type="EMBL" id="KB008103">
    <property type="protein sequence ID" value="ELR12978.1"/>
    <property type="molecule type" value="Genomic_DNA"/>
</dbReference>
<evidence type="ECO:0000313" key="10">
    <source>
        <dbReference type="Proteomes" id="UP000011083"/>
    </source>
</evidence>
<dbReference type="InterPro" id="IPR052017">
    <property type="entry name" value="TSUP"/>
</dbReference>